<name>A0ABR9SRF3_9PSED</name>
<dbReference type="Pfam" id="PF20178">
    <property type="entry name" value="ToxA_N"/>
    <property type="match status" value="1"/>
</dbReference>
<keyword evidence="4" id="KW-1185">Reference proteome</keyword>
<dbReference type="SUPFAM" id="SSF159501">
    <property type="entry name" value="EreA/ChaN-like"/>
    <property type="match status" value="1"/>
</dbReference>
<dbReference type="CDD" id="cd14729">
    <property type="entry name" value="RtxA-like"/>
    <property type="match status" value="1"/>
</dbReference>
<evidence type="ECO:0000313" key="4">
    <source>
        <dbReference type="Proteomes" id="UP000613075"/>
    </source>
</evidence>
<gene>
    <name evidence="3" type="ORF">IQK56_11420</name>
</gene>
<evidence type="ECO:0000313" key="3">
    <source>
        <dbReference type="EMBL" id="MBE8591491.1"/>
    </source>
</evidence>
<comment type="caution">
    <text evidence="3">The sequence shown here is derived from an EMBL/GenBank/DDBJ whole genome shotgun (WGS) entry which is preliminary data.</text>
</comment>
<feature type="region of interest" description="Disordered" evidence="1">
    <location>
        <begin position="598"/>
        <end position="638"/>
    </location>
</feature>
<dbReference type="Proteomes" id="UP000613075">
    <property type="component" value="Unassembled WGS sequence"/>
</dbReference>
<accession>A0ABR9SRF3</accession>
<dbReference type="InterPro" id="IPR046673">
    <property type="entry name" value="ToxA_N"/>
</dbReference>
<dbReference type="EMBL" id="JADDUM010000075">
    <property type="protein sequence ID" value="MBE8591491.1"/>
    <property type="molecule type" value="Genomic_DNA"/>
</dbReference>
<evidence type="ECO:0000256" key="1">
    <source>
        <dbReference type="SAM" id="MobiDB-lite"/>
    </source>
</evidence>
<feature type="domain" description="Dermonecrotic toxin N-terminal" evidence="2">
    <location>
        <begin position="23"/>
        <end position="283"/>
    </location>
</feature>
<reference evidence="3 4" key="1">
    <citation type="submission" date="2020-10" db="EMBL/GenBank/DDBJ databases">
        <title>The draft genomes of Cyclamen pathogen Pseudomonas sp.</title>
        <authorList>
            <person name="Fujikawa T."/>
            <person name="Sawada H."/>
        </authorList>
    </citation>
    <scope>NUCLEOTIDE SEQUENCE [LARGE SCALE GENOMIC DNA]</scope>
    <source>
        <strain evidence="3 4">MAFF 301449</strain>
    </source>
</reference>
<organism evidence="3 4">
    <name type="scientific">Pseudomonas cyclaminis</name>
    <dbReference type="NCBI Taxonomy" id="2781239"/>
    <lineage>
        <taxon>Bacteria</taxon>
        <taxon>Pseudomonadati</taxon>
        <taxon>Pseudomonadota</taxon>
        <taxon>Gammaproteobacteria</taxon>
        <taxon>Pseudomonadales</taxon>
        <taxon>Pseudomonadaceae</taxon>
        <taxon>Pseudomonas</taxon>
    </lineage>
</organism>
<dbReference type="Gene3D" id="3.40.50.11550">
    <property type="match status" value="1"/>
</dbReference>
<evidence type="ECO:0000259" key="2">
    <source>
        <dbReference type="Pfam" id="PF20178"/>
    </source>
</evidence>
<proteinExistence type="predicted"/>
<dbReference type="RefSeq" id="WP_193862066.1">
    <property type="nucleotide sequence ID" value="NZ_JADDUM010000075.1"/>
</dbReference>
<sequence length="1038" mass="115175">MPIDDTSPAAQQQLKALAPAVLDTCPNMQTMAAETAREILVKHDLAALDPDRVYWHRFKAGTSDSQAFTGWVHNEKPLESMTLSQLVIHRFSLHDQDNADLLDGDGGFYSVGPDAQVFDHRNEVRLSASDVLGDFWDINFSERYSTRVDGFWSAHQDDFRTLGKVNFLAQALQARQANHLTDAQFQTVIKAVASNISWPPSLANLQAEAPAPQGLRLAALDIGGHIASDILRIIDRDGRQIIYVPGEAQAFHCFNTPADLHFWLLCQTNHPQNRARFMTHFPLSAQVQQDDTDAVSWRQLLVTPVLIYRTAQALTGTLPPDWVDKGLNTQIDQLFVTWGAWNHHLINQADLSIDGDAFTWLAQSSKARMNNDADFCLHSNGDLRKKLWIGYLNAFGKIFGPMAVVGGPVALVVIGASVANLGLNIDQAVNGKTPAERRAGEQGAVFSAIDTLFNLTLLKVDGVLPDIAEASESFAEASEQTTRLPEPLDTPEVSAESVAPAPVLPSEVPAHYESNLILEGETCSTTPGKYFQVYTLKTSDNLPQHAILMNDRAYYIRYENDPNGPGYWAIVDPANPNAFSGSLPVRLNELNEWEPLSGRLGLKGGGGNSSKASKASKIRPTPEAPRVTPQAVAKPEPSSAVRRVTTVFDTPPSLRPELRKWALGLVETHIQGRFLNVDRYTHYFGATQNKLVQSAKDFYRELSWPRLPERPSIPTVDPSTTFSELLERLPEDLPGLVIGETPDRITSTRLIMENMPQLARKGVKTLYLQRLLNDFVQDDLNHFFQTGSMSEDLETSLNRMSTDPTGQFNELELIKTARNNGIRVQALDCAAHTKYPDPMLNRTEQMTRNYLGHTVFRADRTLNDGGKWLFMTSPTSTNTFREVAGISELEGGIGIRVEEVYPGQGHDLRIDPGIEVDHDVIEPQGGPANTFDTLHADLRLQVEAPPLQRTVLQNQRLLFRKGMYLIDESQGSYTLYHHSRGQGIVMTPITRSAEGSFIIDRPTWPLVHQVHFPTLDGLSRALNNTGLSMQSRLPRLGV</sequence>
<protein>
    <recommendedName>
        <fullName evidence="2">Dermonecrotic toxin N-terminal domain-containing protein</fullName>
    </recommendedName>
</protein>